<sequence>MQSVKLCLAFFLLSISCFAQDKDSLDNERLAKMINLSEVIVRTDVNVPKFMDRVKNDTTFYKAFKNLHVLGFTSLNDIRILDKKGNGKAGMQSKTVQTRAYGCRTMETLSETTQGDFYDSKQNFNYYTAELYAGLFFTNGKICGENNIVAGTNFSAKGKSGTDKHKEQLKMLFFNPGKKIPGIPFIGDKINIFDPDVAELYDFSIDQVDYEGKQAYLFIVKAREDLGGKRNKIVIDNMTTWFDAKTMEVMARNYKMSYDAGVYDFDVEMEVEMTKFNGYLVPKTLRYRGNWDVVFKKRERGVFAATLFDFKTE</sequence>
<dbReference type="RefSeq" id="WP_237873520.1">
    <property type="nucleotide sequence ID" value="NZ_JAKLTR010000009.1"/>
</dbReference>
<accession>A0ABS9KTI8</accession>
<organism evidence="2 3">
    <name type="scientific">Terrimonas ginsenosidimutans</name>
    <dbReference type="NCBI Taxonomy" id="2908004"/>
    <lineage>
        <taxon>Bacteria</taxon>
        <taxon>Pseudomonadati</taxon>
        <taxon>Bacteroidota</taxon>
        <taxon>Chitinophagia</taxon>
        <taxon>Chitinophagales</taxon>
        <taxon>Chitinophagaceae</taxon>
        <taxon>Terrimonas</taxon>
    </lineage>
</organism>
<name>A0ABS9KTI8_9BACT</name>
<feature type="chain" id="PRO_5047214065" evidence="1">
    <location>
        <begin position="20"/>
        <end position="313"/>
    </location>
</feature>
<feature type="signal peptide" evidence="1">
    <location>
        <begin position="1"/>
        <end position="19"/>
    </location>
</feature>
<evidence type="ECO:0000313" key="2">
    <source>
        <dbReference type="EMBL" id="MCG2615598.1"/>
    </source>
</evidence>
<evidence type="ECO:0000256" key="1">
    <source>
        <dbReference type="SAM" id="SignalP"/>
    </source>
</evidence>
<gene>
    <name evidence="2" type="ORF">LZZ85_14955</name>
</gene>
<evidence type="ECO:0000313" key="3">
    <source>
        <dbReference type="Proteomes" id="UP001165367"/>
    </source>
</evidence>
<dbReference type="PROSITE" id="PS51257">
    <property type="entry name" value="PROKAR_LIPOPROTEIN"/>
    <property type="match status" value="1"/>
</dbReference>
<protein>
    <submittedName>
        <fullName evidence="2">Uncharacterized protein</fullName>
    </submittedName>
</protein>
<reference evidence="2" key="1">
    <citation type="submission" date="2022-01" db="EMBL/GenBank/DDBJ databases">
        <authorList>
            <person name="Jo J.-H."/>
            <person name="Im W.-T."/>
        </authorList>
    </citation>
    <scope>NUCLEOTIDE SEQUENCE</scope>
    <source>
        <strain evidence="2">NA20</strain>
    </source>
</reference>
<dbReference type="EMBL" id="JAKLTR010000009">
    <property type="protein sequence ID" value="MCG2615598.1"/>
    <property type="molecule type" value="Genomic_DNA"/>
</dbReference>
<keyword evidence="3" id="KW-1185">Reference proteome</keyword>
<comment type="caution">
    <text evidence="2">The sequence shown here is derived from an EMBL/GenBank/DDBJ whole genome shotgun (WGS) entry which is preliminary data.</text>
</comment>
<proteinExistence type="predicted"/>
<keyword evidence="1" id="KW-0732">Signal</keyword>
<dbReference type="Proteomes" id="UP001165367">
    <property type="component" value="Unassembled WGS sequence"/>
</dbReference>